<keyword evidence="1" id="KW-0732">Signal</keyword>
<dbReference type="AlphaFoldDB" id="E8ZJQ9"/>
<evidence type="ECO:0000313" key="3">
    <source>
        <dbReference type="Proteomes" id="UP000008637"/>
    </source>
</evidence>
<dbReference type="HOGENOM" id="CLU_106673_0_0_14"/>
<gene>
    <name evidence="2" type="ORF">HF1_13720</name>
</gene>
<protein>
    <submittedName>
        <fullName evidence="2">Uncharacterized protein</fullName>
    </submittedName>
</protein>
<reference evidence="2 3" key="1">
    <citation type="journal article" date="2011" name="J. Bacteriol.">
        <title>Complete genome sequence of Mycoplasma haemofelis, a hemotropic mycoplasma.</title>
        <authorList>
            <person name="Barker E.N."/>
            <person name="Helps C.R."/>
            <person name="Peters I.R."/>
            <person name="Darby A.C."/>
            <person name="Radford A.D."/>
            <person name="Tasker S."/>
        </authorList>
    </citation>
    <scope>NUCLEOTIDE SEQUENCE [LARGE SCALE GENOMIC DNA]</scope>
    <source>
        <strain evidence="2 3">Langford 1</strain>
    </source>
</reference>
<dbReference type="Proteomes" id="UP000008637">
    <property type="component" value="Chromosome"/>
</dbReference>
<name>E8ZJQ9_MYCHL</name>
<evidence type="ECO:0000313" key="2">
    <source>
        <dbReference type="EMBL" id="CBY93380.1"/>
    </source>
</evidence>
<sequence length="228" mass="25746">MHSLFAKVLAVFVSATGTAGASVGAWKLTSKEKVMDIASSYVAAKYSDGYLGFWDKVNDSSLRHSRQQEMYLERSKDPSSLTFTDKASGLWEELVLFCRKMNKKVSKGHGLSRKEVRNIGWCNNSQDGYIPVNKKMSKRGYWADLLIRAKYKSSDFEFWGKLSEQRHEYTAKAHALLQAKGAVNGGTEALMKEAKVECDAFIKRFNDPKSKFSEKDIKTADMCRSSHK</sequence>
<accession>E8ZJQ9</accession>
<evidence type="ECO:0000256" key="1">
    <source>
        <dbReference type="SAM" id="SignalP"/>
    </source>
</evidence>
<proteinExistence type="predicted"/>
<dbReference type="KEGG" id="mha:HF1_13720"/>
<feature type="signal peptide" evidence="1">
    <location>
        <begin position="1"/>
        <end position="21"/>
    </location>
</feature>
<keyword evidence="3" id="KW-1185">Reference proteome</keyword>
<organism evidence="2 3">
    <name type="scientific">Mycoplasma haemofelis (strain Langford 1)</name>
    <name type="common">Haemobartonella felis</name>
    <dbReference type="NCBI Taxonomy" id="941640"/>
    <lineage>
        <taxon>Bacteria</taxon>
        <taxon>Bacillati</taxon>
        <taxon>Mycoplasmatota</taxon>
        <taxon>Mollicutes</taxon>
        <taxon>Mycoplasmataceae</taxon>
        <taxon>Mycoplasma</taxon>
    </lineage>
</organism>
<dbReference type="EMBL" id="FR773153">
    <property type="protein sequence ID" value="CBY93380.1"/>
    <property type="molecule type" value="Genomic_DNA"/>
</dbReference>
<feature type="chain" id="PRO_5003232570" evidence="1">
    <location>
        <begin position="22"/>
        <end position="228"/>
    </location>
</feature>